<feature type="compositionally biased region" description="Basic and acidic residues" evidence="1">
    <location>
        <begin position="175"/>
        <end position="202"/>
    </location>
</feature>
<dbReference type="InterPro" id="IPR036770">
    <property type="entry name" value="Ankyrin_rpt-contain_sf"/>
</dbReference>
<sequence length="212" mass="25350">MTILHYAASRKNEEMVKIILDKDPSLVRVASRGSLTPLHYGLISNTFHENLFNLLTKDLNESEIDETFRNSEFARYMKRNQVMVPQRYQEIIDQTLDEENRRSAFNVDNREMMEQLMMRLRLMQHFHVEEEEEEEGFDFEQMVNFFLNHAQPIMNQNYENDDDQNNENIDQNNETDDHQNDDDHNNGNDDDHNNENVDHQNDENDNPQNEIN</sequence>
<dbReference type="RefSeq" id="XP_068346773.1">
    <property type="nucleotide sequence ID" value="XM_068496141.1"/>
</dbReference>
<dbReference type="AlphaFoldDB" id="A0A1J4J8T2"/>
<evidence type="ECO:0000313" key="2">
    <source>
        <dbReference type="EMBL" id="OHS93636.1"/>
    </source>
</evidence>
<feature type="region of interest" description="Disordered" evidence="1">
    <location>
        <begin position="156"/>
        <end position="212"/>
    </location>
</feature>
<dbReference type="SUPFAM" id="SSF48403">
    <property type="entry name" value="Ankyrin repeat"/>
    <property type="match status" value="1"/>
</dbReference>
<protein>
    <submittedName>
        <fullName evidence="2">Uncharacterized protein</fullName>
    </submittedName>
</protein>
<name>A0A1J4J8T2_9EUKA</name>
<dbReference type="GeneID" id="94830845"/>
<dbReference type="Pfam" id="PF00023">
    <property type="entry name" value="Ank"/>
    <property type="match status" value="1"/>
</dbReference>
<dbReference type="Gene3D" id="1.25.40.20">
    <property type="entry name" value="Ankyrin repeat-containing domain"/>
    <property type="match status" value="1"/>
</dbReference>
<dbReference type="InterPro" id="IPR002110">
    <property type="entry name" value="Ankyrin_rpt"/>
</dbReference>
<keyword evidence="3" id="KW-1185">Reference proteome</keyword>
<comment type="caution">
    <text evidence="2">The sequence shown here is derived from an EMBL/GenBank/DDBJ whole genome shotgun (WGS) entry which is preliminary data.</text>
</comment>
<dbReference type="VEuPathDB" id="TrichDB:TRFO_11626"/>
<proteinExistence type="predicted"/>
<reference evidence="2" key="1">
    <citation type="submission" date="2016-10" db="EMBL/GenBank/DDBJ databases">
        <authorList>
            <person name="Benchimol M."/>
            <person name="Almeida L.G."/>
            <person name="Vasconcelos A.T."/>
            <person name="Perreira-Neves A."/>
            <person name="Rosa I.A."/>
            <person name="Tasca T."/>
            <person name="Bogo M.R."/>
            <person name="de Souza W."/>
        </authorList>
    </citation>
    <scope>NUCLEOTIDE SEQUENCE [LARGE SCALE GENOMIC DNA]</scope>
    <source>
        <strain evidence="2">K</strain>
    </source>
</reference>
<evidence type="ECO:0000256" key="1">
    <source>
        <dbReference type="SAM" id="MobiDB-lite"/>
    </source>
</evidence>
<dbReference type="Proteomes" id="UP000179807">
    <property type="component" value="Unassembled WGS sequence"/>
</dbReference>
<organism evidence="2 3">
    <name type="scientific">Tritrichomonas foetus</name>
    <dbReference type="NCBI Taxonomy" id="1144522"/>
    <lineage>
        <taxon>Eukaryota</taxon>
        <taxon>Metamonada</taxon>
        <taxon>Parabasalia</taxon>
        <taxon>Tritrichomonadida</taxon>
        <taxon>Tritrichomonadidae</taxon>
        <taxon>Tritrichomonas</taxon>
    </lineage>
</organism>
<gene>
    <name evidence="2" type="ORF">TRFO_11626</name>
</gene>
<dbReference type="EMBL" id="MLAK01001382">
    <property type="protein sequence ID" value="OHS93636.1"/>
    <property type="molecule type" value="Genomic_DNA"/>
</dbReference>
<evidence type="ECO:0000313" key="3">
    <source>
        <dbReference type="Proteomes" id="UP000179807"/>
    </source>
</evidence>
<accession>A0A1J4J8T2</accession>